<keyword evidence="1" id="KW-0812">Transmembrane</keyword>
<keyword evidence="1" id="KW-1133">Transmembrane helix</keyword>
<feature type="signal peptide" evidence="2">
    <location>
        <begin position="1"/>
        <end position="17"/>
    </location>
</feature>
<organism evidence="3">
    <name type="scientific">Alexandrium catenella</name>
    <name type="common">Red tide dinoflagellate</name>
    <name type="synonym">Gonyaulax catenella</name>
    <dbReference type="NCBI Taxonomy" id="2925"/>
    <lineage>
        <taxon>Eukaryota</taxon>
        <taxon>Sar</taxon>
        <taxon>Alveolata</taxon>
        <taxon>Dinophyceae</taxon>
        <taxon>Gonyaulacales</taxon>
        <taxon>Pyrocystaceae</taxon>
        <taxon>Alexandrium</taxon>
    </lineage>
</organism>
<keyword evidence="1" id="KW-0472">Membrane</keyword>
<sequence>MEASPWLCLFLVNYAGALMLPSMSTGGMVPVAVENLENDSTLVADAVRDSVFGSDVSEDAAPRNSSLEDRDFPLWLSRDLKLVGTLDYRAYGVHIDDVGVYISTHSRLWGAKNITRDEFMNGFLGHTTLRYRITSKLFSRSMWKKYLIGVTFRHQLDPAGCTDDKEGEIRMMDDLISDGPKFRVGSLLDFQLDANGMAYSFQGQYVSKRGTACSCITTMESFIGKETVSTGFKKAIFSTLEAGVAAQPTQVFSAHVGKPGVFWLIVVLLGLALVCACAGLVYCFSRCCPRTKT</sequence>
<evidence type="ECO:0000256" key="2">
    <source>
        <dbReference type="SAM" id="SignalP"/>
    </source>
</evidence>
<feature type="chain" id="PRO_5030941747" evidence="2">
    <location>
        <begin position="18"/>
        <end position="293"/>
    </location>
</feature>
<evidence type="ECO:0000256" key="1">
    <source>
        <dbReference type="SAM" id="Phobius"/>
    </source>
</evidence>
<evidence type="ECO:0000313" key="3">
    <source>
        <dbReference type="EMBL" id="CAD9168845.1"/>
    </source>
</evidence>
<dbReference type="AlphaFoldDB" id="A0A7S1WHL7"/>
<keyword evidence="2" id="KW-0732">Signal</keyword>
<gene>
    <name evidence="3" type="ORF">ACAT0790_LOCUS45613</name>
</gene>
<proteinExistence type="predicted"/>
<feature type="transmembrane region" description="Helical" evidence="1">
    <location>
        <begin position="261"/>
        <end position="284"/>
    </location>
</feature>
<reference evidence="3" key="1">
    <citation type="submission" date="2021-01" db="EMBL/GenBank/DDBJ databases">
        <authorList>
            <person name="Corre E."/>
            <person name="Pelletier E."/>
            <person name="Niang G."/>
            <person name="Scheremetjew M."/>
            <person name="Finn R."/>
            <person name="Kale V."/>
            <person name="Holt S."/>
            <person name="Cochrane G."/>
            <person name="Meng A."/>
            <person name="Brown T."/>
            <person name="Cohen L."/>
        </authorList>
    </citation>
    <scope>NUCLEOTIDE SEQUENCE</scope>
    <source>
        <strain evidence="3">OF101</strain>
    </source>
</reference>
<dbReference type="EMBL" id="HBGE01076146">
    <property type="protein sequence ID" value="CAD9168845.1"/>
    <property type="molecule type" value="Transcribed_RNA"/>
</dbReference>
<name>A0A7S1WHL7_ALECA</name>
<protein>
    <submittedName>
        <fullName evidence="3">Uncharacterized protein</fullName>
    </submittedName>
</protein>
<accession>A0A7S1WHL7</accession>